<reference evidence="1 2" key="1">
    <citation type="submission" date="2019-07" db="EMBL/GenBank/DDBJ databases">
        <title>Draft genome Sequence of Chlorobium phaeovibrioides sp. strain PhvTcv-s14, from the Phylum Chlorobi.</title>
        <authorList>
            <person name="Babenko V."/>
            <person name="Boldyreva D."/>
            <person name="Kanygina A."/>
            <person name="Selezneva O."/>
            <person name="Akopiyan T."/>
            <person name="Lunina O."/>
        </authorList>
    </citation>
    <scope>NUCLEOTIDE SEQUENCE [LARGE SCALE GENOMIC DNA]</scope>
    <source>
        <strain evidence="1 2">GrTcv12</strain>
    </source>
</reference>
<sequence>MSSFSSDFKAKVALEAIHGVKTLNEIGQEFGVHPVQVGKWKKELQEQASRLFEMKRGPKPAEPSADPEKLYTEIGRLKVELDWLKKSPGSDNVNEDDAFF</sequence>
<name>A0A5M8ID48_CHLPH</name>
<comment type="caution">
    <text evidence="1">The sequence shown here is derived from an EMBL/GenBank/DDBJ whole genome shotgun (WGS) entry which is preliminary data.</text>
</comment>
<dbReference type="Proteomes" id="UP000327458">
    <property type="component" value="Unassembled WGS sequence"/>
</dbReference>
<evidence type="ECO:0000313" key="2">
    <source>
        <dbReference type="Proteomes" id="UP000327458"/>
    </source>
</evidence>
<accession>A0A5M8ID48</accession>
<gene>
    <name evidence="1" type="ORF">FP507_03760</name>
</gene>
<dbReference type="EMBL" id="VMRG01000001">
    <property type="protein sequence ID" value="KAA6232305.1"/>
    <property type="molecule type" value="Genomic_DNA"/>
</dbReference>
<dbReference type="SUPFAM" id="SSF46689">
    <property type="entry name" value="Homeodomain-like"/>
    <property type="match status" value="1"/>
</dbReference>
<dbReference type="AlphaFoldDB" id="A0A5M8ID48"/>
<evidence type="ECO:0000313" key="1">
    <source>
        <dbReference type="EMBL" id="KAA6232305.1"/>
    </source>
</evidence>
<dbReference type="InterPro" id="IPR009057">
    <property type="entry name" value="Homeodomain-like_sf"/>
</dbReference>
<proteinExistence type="predicted"/>
<organism evidence="1 2">
    <name type="scientific">Chlorobium phaeovibrioides</name>
    <dbReference type="NCBI Taxonomy" id="1094"/>
    <lineage>
        <taxon>Bacteria</taxon>
        <taxon>Pseudomonadati</taxon>
        <taxon>Chlorobiota</taxon>
        <taxon>Chlorobiia</taxon>
        <taxon>Chlorobiales</taxon>
        <taxon>Chlorobiaceae</taxon>
        <taxon>Chlorobium/Pelodictyon group</taxon>
        <taxon>Chlorobium</taxon>
    </lineage>
</organism>
<protein>
    <submittedName>
        <fullName evidence="1">Transposase</fullName>
    </submittedName>
</protein>